<keyword evidence="1" id="KW-1185">Reference proteome</keyword>
<reference evidence="2" key="1">
    <citation type="submission" date="2017-02" db="UniProtKB">
        <authorList>
            <consortium name="WormBaseParasite"/>
        </authorList>
    </citation>
    <scope>IDENTIFICATION</scope>
</reference>
<name>A0A0M3I8R9_ASCLU</name>
<evidence type="ECO:0000313" key="2">
    <source>
        <dbReference type="WBParaSite" id="ALUE_0001377001-mRNA-1"/>
    </source>
</evidence>
<organism evidence="1 2">
    <name type="scientific">Ascaris lumbricoides</name>
    <name type="common">Giant roundworm</name>
    <dbReference type="NCBI Taxonomy" id="6252"/>
    <lineage>
        <taxon>Eukaryota</taxon>
        <taxon>Metazoa</taxon>
        <taxon>Ecdysozoa</taxon>
        <taxon>Nematoda</taxon>
        <taxon>Chromadorea</taxon>
        <taxon>Rhabditida</taxon>
        <taxon>Spirurina</taxon>
        <taxon>Ascaridomorpha</taxon>
        <taxon>Ascaridoidea</taxon>
        <taxon>Ascarididae</taxon>
        <taxon>Ascaris</taxon>
    </lineage>
</organism>
<dbReference type="Proteomes" id="UP000036681">
    <property type="component" value="Unplaced"/>
</dbReference>
<protein>
    <submittedName>
        <fullName evidence="2">Transposase</fullName>
    </submittedName>
</protein>
<evidence type="ECO:0000313" key="1">
    <source>
        <dbReference type="Proteomes" id="UP000036681"/>
    </source>
</evidence>
<dbReference type="AlphaFoldDB" id="A0A0M3I8R9"/>
<sequence length="67" mass="7984">MDSTLILRNVYQQRNFVAMTHNAVRKVLDMKLSRRIDKDSRIRRLRPIYPKTNDVTTEIQQKCSSSF</sequence>
<proteinExistence type="predicted"/>
<accession>A0A0M3I8R9</accession>
<dbReference type="WBParaSite" id="ALUE_0001377001-mRNA-1">
    <property type="protein sequence ID" value="ALUE_0001377001-mRNA-1"/>
    <property type="gene ID" value="ALUE_0001377001"/>
</dbReference>